<protein>
    <submittedName>
        <fullName evidence="2">HalOD1 output domain-containing protein</fullName>
    </submittedName>
</protein>
<dbReference type="EMBL" id="JBHSWV010000200">
    <property type="protein sequence ID" value="MFC6765911.1"/>
    <property type="molecule type" value="Genomic_DNA"/>
</dbReference>
<evidence type="ECO:0000313" key="3">
    <source>
        <dbReference type="Proteomes" id="UP001596383"/>
    </source>
</evidence>
<proteinExistence type="predicted"/>
<keyword evidence="3" id="KW-1185">Reference proteome</keyword>
<dbReference type="AlphaFoldDB" id="A0ABD5SRI0"/>
<sequence>MQPTQSLSLKIVDKVAEREGVQPEELNPPIHDAINTDALDSLYDARDSEKNPSIIEFAYNGYTVTVDSRGDVDLENRVAALDPEKTVV</sequence>
<reference evidence="2 3" key="1">
    <citation type="journal article" date="2019" name="Int. J. Syst. Evol. Microbiol.">
        <title>The Global Catalogue of Microorganisms (GCM) 10K type strain sequencing project: providing services to taxonomists for standard genome sequencing and annotation.</title>
        <authorList>
            <consortium name="The Broad Institute Genomics Platform"/>
            <consortium name="The Broad Institute Genome Sequencing Center for Infectious Disease"/>
            <person name="Wu L."/>
            <person name="Ma J."/>
        </authorList>
    </citation>
    <scope>NUCLEOTIDE SEQUENCE [LARGE SCALE GENOMIC DNA]</scope>
    <source>
        <strain evidence="2 3">LMG 29247</strain>
    </source>
</reference>
<comment type="caution">
    <text evidence="2">The sequence shown here is derived from an EMBL/GenBank/DDBJ whole genome shotgun (WGS) entry which is preliminary data.</text>
</comment>
<organism evidence="2 3">
    <name type="scientific">Natrinema soli</name>
    <dbReference type="NCBI Taxonomy" id="1930624"/>
    <lineage>
        <taxon>Archaea</taxon>
        <taxon>Methanobacteriati</taxon>
        <taxon>Methanobacteriota</taxon>
        <taxon>Stenosarchaea group</taxon>
        <taxon>Halobacteria</taxon>
        <taxon>Halobacteriales</taxon>
        <taxon>Natrialbaceae</taxon>
        <taxon>Natrinema</taxon>
    </lineage>
</organism>
<dbReference type="Pfam" id="PF18545">
    <property type="entry name" value="HalOD1"/>
    <property type="match status" value="1"/>
</dbReference>
<evidence type="ECO:0000313" key="2">
    <source>
        <dbReference type="EMBL" id="MFC6765911.1"/>
    </source>
</evidence>
<dbReference type="InterPro" id="IPR040624">
    <property type="entry name" value="HalOD1"/>
</dbReference>
<evidence type="ECO:0000259" key="1">
    <source>
        <dbReference type="Pfam" id="PF18545"/>
    </source>
</evidence>
<feature type="domain" description="Halobacterial output" evidence="1">
    <location>
        <begin position="4"/>
        <end position="73"/>
    </location>
</feature>
<name>A0ABD5SRI0_9EURY</name>
<gene>
    <name evidence="2" type="ORF">ACFQE6_13205</name>
</gene>
<accession>A0ABD5SRI0</accession>
<dbReference type="Proteomes" id="UP001596383">
    <property type="component" value="Unassembled WGS sequence"/>
</dbReference>
<dbReference type="RefSeq" id="WP_273738903.1">
    <property type="nucleotide sequence ID" value="NZ_JAQIVI010000200.1"/>
</dbReference>